<dbReference type="InterPro" id="IPR015814">
    <property type="entry name" value="Pgluconate_DH_NAD-bd_C"/>
</dbReference>
<dbReference type="Pfam" id="PF09130">
    <property type="entry name" value="DUF1932"/>
    <property type="match status" value="1"/>
</dbReference>
<comment type="caution">
    <text evidence="2">The sequence shown here is derived from an EMBL/GenBank/DDBJ whole genome shotgun (WGS) entry which is preliminary data.</text>
</comment>
<dbReference type="Proteomes" id="UP000188929">
    <property type="component" value="Unassembled WGS sequence"/>
</dbReference>
<organism evidence="2 3">
    <name type="scientific">Pseudofrankia asymbiotica</name>
    <dbReference type="NCBI Taxonomy" id="1834516"/>
    <lineage>
        <taxon>Bacteria</taxon>
        <taxon>Bacillati</taxon>
        <taxon>Actinomycetota</taxon>
        <taxon>Actinomycetes</taxon>
        <taxon>Frankiales</taxon>
        <taxon>Frankiaceae</taxon>
        <taxon>Pseudofrankia</taxon>
    </lineage>
</organism>
<dbReference type="SUPFAM" id="SSF48179">
    <property type="entry name" value="6-phosphogluconate dehydrogenase C-terminal domain-like"/>
    <property type="match status" value="1"/>
</dbReference>
<reference evidence="3" key="1">
    <citation type="submission" date="2016-10" db="EMBL/GenBank/DDBJ databases">
        <title>Frankia sp. NRRL B-16386 Genome sequencing.</title>
        <authorList>
            <person name="Ghodhbane-Gtari F."/>
            <person name="Swanson E."/>
            <person name="Gueddou A."/>
            <person name="Hezbri K."/>
            <person name="Ktari K."/>
            <person name="Nouioui I."/>
            <person name="Morris K."/>
            <person name="Simpson S."/>
            <person name="Abebe-Akele F."/>
            <person name="Thomas K."/>
            <person name="Gtari M."/>
            <person name="Tisa L.S."/>
        </authorList>
    </citation>
    <scope>NUCLEOTIDE SEQUENCE [LARGE SCALE GENOMIC DNA]</scope>
    <source>
        <strain evidence="3">NRRL B-16386</strain>
    </source>
</reference>
<dbReference type="EMBL" id="MOMC01000088">
    <property type="protein sequence ID" value="ONH23307.1"/>
    <property type="molecule type" value="Genomic_DNA"/>
</dbReference>
<dbReference type="STRING" id="1834516.BL253_33315"/>
<dbReference type="AlphaFoldDB" id="A0A1V2I157"/>
<accession>A0A1V2I157</accession>
<dbReference type="Gene3D" id="1.10.1040.10">
    <property type="entry name" value="N-(1-d-carboxylethyl)-l-norvaline Dehydrogenase, domain 2"/>
    <property type="match status" value="1"/>
</dbReference>
<keyword evidence="3" id="KW-1185">Reference proteome</keyword>
<protein>
    <recommendedName>
        <fullName evidence="1">Phosphogluconate dehydrogenase NAD-binding putative C-terminal domain-containing protein</fullName>
    </recommendedName>
</protein>
<sequence length="257" mass="26694">MVSRIAILHPGQMGAAVGRALVGSGHDVTWLPAGRSASTRRRADAAGMRESVDLRDRDVVLSICPPAAAAETARTVAGFSGLYVDANAISPGTASGVAAVVQARGATYVDGGIIGPPPEQPGTTRVFLSGERAEDVAAIFRGTRIEAVVLNGDNTAASALKMTYAAWTKITSALLISACRVAARHGVDEALAAEWARSQPELATRHAAALDAAAHKGWRWEEEMRQIARTFAEAGEPAGFGDAAAQQFGGWPRPANS</sequence>
<name>A0A1V2I157_9ACTN</name>
<gene>
    <name evidence="2" type="ORF">BL253_33315</name>
</gene>
<evidence type="ECO:0000313" key="3">
    <source>
        <dbReference type="Proteomes" id="UP000188929"/>
    </source>
</evidence>
<feature type="domain" description="Phosphogluconate dehydrogenase NAD-binding putative C-terminal" evidence="1">
    <location>
        <begin position="182"/>
        <end position="248"/>
    </location>
</feature>
<dbReference type="InterPro" id="IPR008927">
    <property type="entry name" value="6-PGluconate_DH-like_C_sf"/>
</dbReference>
<dbReference type="InterPro" id="IPR013328">
    <property type="entry name" value="6PGD_dom2"/>
</dbReference>
<evidence type="ECO:0000313" key="2">
    <source>
        <dbReference type="EMBL" id="ONH23307.1"/>
    </source>
</evidence>
<dbReference type="InterPro" id="IPR036291">
    <property type="entry name" value="NAD(P)-bd_dom_sf"/>
</dbReference>
<dbReference type="SUPFAM" id="SSF51735">
    <property type="entry name" value="NAD(P)-binding Rossmann-fold domains"/>
    <property type="match status" value="1"/>
</dbReference>
<evidence type="ECO:0000259" key="1">
    <source>
        <dbReference type="Pfam" id="PF09130"/>
    </source>
</evidence>
<dbReference type="Gene3D" id="3.40.50.720">
    <property type="entry name" value="NAD(P)-binding Rossmann-like Domain"/>
    <property type="match status" value="1"/>
</dbReference>
<proteinExistence type="predicted"/>